<keyword evidence="1" id="KW-0732">Signal</keyword>
<evidence type="ECO:0000313" key="2">
    <source>
        <dbReference type="EMBL" id="ABY24191.1"/>
    </source>
</evidence>
<keyword evidence="3" id="KW-1185">Reference proteome</keyword>
<dbReference type="RefSeq" id="WP_012245853.1">
    <property type="nucleotide sequence ID" value="NC_010168.1"/>
</dbReference>
<feature type="signal peptide" evidence="1">
    <location>
        <begin position="1"/>
        <end position="27"/>
    </location>
</feature>
<sequence length="201" mass="21095">MASRARLWAVQVTLLAAVSAVTIFVSACTPVSPPAQSSQGESVMTGKNSSFNKSGVEEINRSRAAFLDLSSGSLNRSDVGVQAGDTFWDVNVPVDKSIHLTIKGSQGELVADSSTIRLLADDADGQIRTISYFLAFDDVAELAQTLREDAAKTGLDSADVESFLAAAEKAPEREHTVSLNGGNALGFQLSIDVTVDTSKSG</sequence>
<organism evidence="2 3">
    <name type="scientific">Renibacterium salmoninarum (strain ATCC 33209 / DSM 20767 / JCM 11484 / NBRC 15589 / NCIMB 2235)</name>
    <dbReference type="NCBI Taxonomy" id="288705"/>
    <lineage>
        <taxon>Bacteria</taxon>
        <taxon>Bacillati</taxon>
        <taxon>Actinomycetota</taxon>
        <taxon>Actinomycetes</taxon>
        <taxon>Micrococcales</taxon>
        <taxon>Micrococcaceae</taxon>
        <taxon>Renibacterium</taxon>
    </lineage>
</organism>
<dbReference type="HOGENOM" id="CLU_1359484_0_0_11"/>
<name>A9WS62_RENSM</name>
<dbReference type="AlphaFoldDB" id="A9WS62"/>
<dbReference type="STRING" id="288705.RSal33209_2465"/>
<dbReference type="EMBL" id="CP000910">
    <property type="protein sequence ID" value="ABY24191.1"/>
    <property type="molecule type" value="Genomic_DNA"/>
</dbReference>
<dbReference type="eggNOG" id="ENOG5034AXR">
    <property type="taxonomic scope" value="Bacteria"/>
</dbReference>
<feature type="chain" id="PRO_5038958193" description="Lipoprotein" evidence="1">
    <location>
        <begin position="28"/>
        <end position="201"/>
    </location>
</feature>
<proteinExistence type="predicted"/>
<reference evidence="3" key="1">
    <citation type="journal article" date="2008" name="J. Bacteriol.">
        <title>Genome sequence of the fish pathogen Renibacterium salmoninarum suggests reductive evolution away from an environmental Arthrobacter ancestor.</title>
        <authorList>
            <person name="Wiens G.D."/>
            <person name="Rockey D.D."/>
            <person name="Wu Z."/>
            <person name="Chang J."/>
            <person name="Levy R."/>
            <person name="Crane S."/>
            <person name="Chen D.S."/>
            <person name="Capri G.R."/>
            <person name="Burnett J.R."/>
            <person name="Sudheesh P.S."/>
            <person name="Schipma M.J."/>
            <person name="Burd H."/>
            <person name="Bhattacharyya A."/>
            <person name="Rhodes L.D."/>
            <person name="Kaul R."/>
            <person name="Strom M.S."/>
        </authorList>
    </citation>
    <scope>NUCLEOTIDE SEQUENCE [LARGE SCALE GENOMIC DNA]</scope>
    <source>
        <strain evidence="3">ATCC 33209 / DSM 20767 / JCM 11484 / NBRC 15589 / NCIMB 2235</strain>
    </source>
</reference>
<evidence type="ECO:0000313" key="3">
    <source>
        <dbReference type="Proteomes" id="UP000002007"/>
    </source>
</evidence>
<evidence type="ECO:0008006" key="4">
    <source>
        <dbReference type="Google" id="ProtNLM"/>
    </source>
</evidence>
<dbReference type="Proteomes" id="UP000002007">
    <property type="component" value="Chromosome"/>
</dbReference>
<dbReference type="KEGG" id="rsa:RSal33209_2465"/>
<gene>
    <name evidence="2" type="ordered locus">RSal33209_2465</name>
</gene>
<protein>
    <recommendedName>
        <fullName evidence="4">Lipoprotein</fullName>
    </recommendedName>
</protein>
<dbReference type="PROSITE" id="PS51257">
    <property type="entry name" value="PROKAR_LIPOPROTEIN"/>
    <property type="match status" value="1"/>
</dbReference>
<accession>A9WS62</accession>
<evidence type="ECO:0000256" key="1">
    <source>
        <dbReference type="SAM" id="SignalP"/>
    </source>
</evidence>